<dbReference type="RefSeq" id="WP_289560734.1">
    <property type="nucleotide sequence ID" value="NZ_JAUDEO010000040.1"/>
</dbReference>
<feature type="signal peptide" evidence="1">
    <location>
        <begin position="1"/>
        <end position="28"/>
    </location>
</feature>
<dbReference type="InterPro" id="IPR050789">
    <property type="entry name" value="Diverse_Enzym_Activities"/>
</dbReference>
<gene>
    <name evidence="3" type="ORF">QUW46_06935</name>
</gene>
<organism evidence="3 4">
    <name type="scientific">Limosilactobacillus panis</name>
    <dbReference type="NCBI Taxonomy" id="47493"/>
    <lineage>
        <taxon>Bacteria</taxon>
        <taxon>Bacillati</taxon>
        <taxon>Bacillota</taxon>
        <taxon>Bacilli</taxon>
        <taxon>Lactobacillales</taxon>
        <taxon>Lactobacillaceae</taxon>
        <taxon>Limosilactobacillus</taxon>
    </lineage>
</organism>
<dbReference type="EC" id="3.1.1.103" evidence="3"/>
<proteinExistence type="predicted"/>
<feature type="chain" id="PRO_5045762017" evidence="1">
    <location>
        <begin position="29"/>
        <end position="346"/>
    </location>
</feature>
<comment type="caution">
    <text evidence="3">The sequence shown here is derived from an EMBL/GenBank/DDBJ whole genome shotgun (WGS) entry which is preliminary data.</text>
</comment>
<dbReference type="Proteomes" id="UP001529423">
    <property type="component" value="Unassembled WGS sequence"/>
</dbReference>
<accession>A0ABT7VNJ2</accession>
<dbReference type="EMBL" id="JAUDEO010000040">
    <property type="protein sequence ID" value="MDM8334302.1"/>
    <property type="molecule type" value="Genomic_DNA"/>
</dbReference>
<keyword evidence="4" id="KW-1185">Reference proteome</keyword>
<evidence type="ECO:0000256" key="1">
    <source>
        <dbReference type="SAM" id="SignalP"/>
    </source>
</evidence>
<dbReference type="PANTHER" id="PTHR43283">
    <property type="entry name" value="BETA-LACTAMASE-RELATED"/>
    <property type="match status" value="1"/>
</dbReference>
<reference evidence="3 4" key="3">
    <citation type="submission" date="2023-06" db="EMBL/GenBank/DDBJ databases">
        <authorList>
            <person name="Zeman M."/>
            <person name="Kubasova T."/>
            <person name="Jahodarova E."/>
            <person name="Nykrynova M."/>
            <person name="Rychlik I."/>
        </authorList>
    </citation>
    <scope>NUCLEOTIDE SEQUENCE [LARGE SCALE GENOMIC DNA]</scope>
    <source>
        <strain evidence="3 4">105_WCHN</strain>
    </source>
</reference>
<reference evidence="3 4" key="2">
    <citation type="submission" date="2023-06" db="EMBL/GenBank/DDBJ databases">
        <title>Identification and characterization of horizontal gene transfer across gut microbiota members of farm animals based on homology search.</title>
        <authorList>
            <person name="Schwarzerova J."/>
            <person name="Nykrynova M."/>
            <person name="Jureckova K."/>
            <person name="Cejkova D."/>
            <person name="Rychlik I."/>
        </authorList>
    </citation>
    <scope>NUCLEOTIDE SEQUENCE [LARGE SCALE GENOMIC DNA]</scope>
    <source>
        <strain evidence="3 4">105_WCHN</strain>
    </source>
</reference>
<dbReference type="InterPro" id="IPR001466">
    <property type="entry name" value="Beta-lactam-related"/>
</dbReference>
<keyword evidence="1" id="KW-0732">Signal</keyword>
<sequence length="346" mass="39273">MIKTKWSRRCLMALVSVALAVMPLTAHAASVDQRLRRMLRDNQVNGIVLVNGTAGRAHVISHREVTDRKQMVRANRLFPVASFQKLMTGVTVEQLVQSGKLSLNTPLSRFFPQIPLADQVTIDRMMKHTSGLVNQPRPLKRPLRGERAQLRYALTGCRSTGDFTWHYTDLDFILLAAVIQQTTHQAYRSYLSHQVLQPAGVHVCFYDQVKRSAVTPAVGGDWANLYLAMSPELGAGDIFCTPQDYWRFYNRVLLNDPALLDRFLTHKGKQGAETYFGGTYIEPPYLHVNGYLAGYSCTLYSNYQQKRTIMLFANNLSYAQLRAINSQLYHAYFGDYREEQATINAD</sequence>
<evidence type="ECO:0000313" key="4">
    <source>
        <dbReference type="Proteomes" id="UP001529423"/>
    </source>
</evidence>
<feature type="domain" description="Beta-lactamase-related" evidence="2">
    <location>
        <begin position="31"/>
        <end position="315"/>
    </location>
</feature>
<dbReference type="Pfam" id="PF00144">
    <property type="entry name" value="Beta-lactamase"/>
    <property type="match status" value="1"/>
</dbReference>
<dbReference type="Gene3D" id="3.40.710.10">
    <property type="entry name" value="DD-peptidase/beta-lactamase superfamily"/>
    <property type="match status" value="1"/>
</dbReference>
<dbReference type="SUPFAM" id="SSF56601">
    <property type="entry name" value="beta-lactamase/transpeptidase-like"/>
    <property type="match status" value="1"/>
</dbReference>
<keyword evidence="3" id="KW-0378">Hydrolase</keyword>
<evidence type="ECO:0000259" key="2">
    <source>
        <dbReference type="Pfam" id="PF00144"/>
    </source>
</evidence>
<dbReference type="InterPro" id="IPR012338">
    <property type="entry name" value="Beta-lactam/transpept-like"/>
</dbReference>
<name>A0ABT7VNJ2_9LACO</name>
<reference evidence="4" key="1">
    <citation type="submission" date="2023-06" db="EMBL/GenBank/DDBJ databases">
        <title>Identification and characterization of horizontal gene transfer across gut microbiota members of farm animals based on homology search.</title>
        <authorList>
            <person name="Zeman M."/>
            <person name="Kubasova T."/>
            <person name="Jahodarova E."/>
            <person name="Nykrynova M."/>
            <person name="Rychlik I."/>
        </authorList>
    </citation>
    <scope>NUCLEOTIDE SEQUENCE [LARGE SCALE GENOMIC DNA]</scope>
    <source>
        <strain evidence="4">105_WCHN</strain>
    </source>
</reference>
<protein>
    <submittedName>
        <fullName evidence="3">Serine hydrolase domain-containing protein</fullName>
        <ecNumber evidence="3">3.1.1.103</ecNumber>
    </submittedName>
</protein>
<dbReference type="GO" id="GO:0016787">
    <property type="term" value="F:hydrolase activity"/>
    <property type="evidence" value="ECO:0007669"/>
    <property type="project" value="UniProtKB-KW"/>
</dbReference>
<evidence type="ECO:0000313" key="3">
    <source>
        <dbReference type="EMBL" id="MDM8334302.1"/>
    </source>
</evidence>